<proteinExistence type="predicted"/>
<evidence type="ECO:0000256" key="1">
    <source>
        <dbReference type="SAM" id="MobiDB-lite"/>
    </source>
</evidence>
<evidence type="ECO:0000313" key="2">
    <source>
        <dbReference type="EMBL" id="KAF6719561.1"/>
    </source>
</evidence>
<dbReference type="EMBL" id="WKFB01000596">
    <property type="protein sequence ID" value="KAF6719561.1"/>
    <property type="molecule type" value="Genomic_DNA"/>
</dbReference>
<feature type="compositionally biased region" description="Polar residues" evidence="1">
    <location>
        <begin position="76"/>
        <end position="95"/>
    </location>
</feature>
<feature type="compositionally biased region" description="Basic and acidic residues" evidence="1">
    <location>
        <begin position="7"/>
        <end position="19"/>
    </location>
</feature>
<gene>
    <name evidence="2" type="ORF">FQA47_015579</name>
</gene>
<protein>
    <submittedName>
        <fullName evidence="2">Uncharacterized protein</fullName>
    </submittedName>
</protein>
<comment type="caution">
    <text evidence="2">The sequence shown here is derived from an EMBL/GenBank/DDBJ whole genome shotgun (WGS) entry which is preliminary data.</text>
</comment>
<reference evidence="2" key="1">
    <citation type="journal article" name="BMC Genomics">
        <title>Long-read sequencing and de novo genome assembly of marine medaka (Oryzias melastigma).</title>
        <authorList>
            <person name="Liang P."/>
            <person name="Saqib H.S.A."/>
            <person name="Ni X."/>
            <person name="Shen Y."/>
        </authorList>
    </citation>
    <scope>NUCLEOTIDE SEQUENCE</scope>
    <source>
        <strain evidence="2">Bigg-433</strain>
    </source>
</reference>
<sequence length="151" mass="15737">MGCGGRGDSKPTRPKTEKPKKIHFATQASREQAEMRGRGPPAAGSTPSSQLQVCSELLEWCGGAPRFIQKEAAAVQTHTNTADTGTPTLKSSTCNKGGVERETTGGGGSSGPFFQTLIHSQSPAEPAHILWILSATTMGFSLRILAAASAL</sequence>
<accession>A0A834C487</accession>
<feature type="region of interest" description="Disordered" evidence="1">
    <location>
        <begin position="76"/>
        <end position="113"/>
    </location>
</feature>
<evidence type="ECO:0000313" key="3">
    <source>
        <dbReference type="Proteomes" id="UP000646548"/>
    </source>
</evidence>
<feature type="region of interest" description="Disordered" evidence="1">
    <location>
        <begin position="1"/>
        <end position="49"/>
    </location>
</feature>
<organism evidence="2 3">
    <name type="scientific">Oryzias melastigma</name>
    <name type="common">Marine medaka</name>
    <dbReference type="NCBI Taxonomy" id="30732"/>
    <lineage>
        <taxon>Eukaryota</taxon>
        <taxon>Metazoa</taxon>
        <taxon>Chordata</taxon>
        <taxon>Craniata</taxon>
        <taxon>Vertebrata</taxon>
        <taxon>Euteleostomi</taxon>
        <taxon>Actinopterygii</taxon>
        <taxon>Neopterygii</taxon>
        <taxon>Teleostei</taxon>
        <taxon>Neoteleostei</taxon>
        <taxon>Acanthomorphata</taxon>
        <taxon>Ovalentaria</taxon>
        <taxon>Atherinomorphae</taxon>
        <taxon>Beloniformes</taxon>
        <taxon>Adrianichthyidae</taxon>
        <taxon>Oryziinae</taxon>
        <taxon>Oryzias</taxon>
    </lineage>
</organism>
<dbReference type="Proteomes" id="UP000646548">
    <property type="component" value="Unassembled WGS sequence"/>
</dbReference>
<name>A0A834C487_ORYME</name>
<dbReference type="AlphaFoldDB" id="A0A834C487"/>